<dbReference type="InParanoid" id="T1EEF1"/>
<dbReference type="InterPro" id="IPR006652">
    <property type="entry name" value="Kelch_1"/>
</dbReference>
<dbReference type="Proteomes" id="UP000015101">
    <property type="component" value="Unassembled WGS sequence"/>
</dbReference>
<gene>
    <name evidence="4" type="primary">20194953</name>
    <name evidence="3" type="ORF">HELRODRAFT_108080</name>
</gene>
<dbReference type="OrthoDB" id="45365at2759"/>
<dbReference type="GeneID" id="20194953"/>
<keyword evidence="2" id="KW-0677">Repeat</keyword>
<dbReference type="SMART" id="SM00612">
    <property type="entry name" value="Kelch"/>
    <property type="match status" value="4"/>
</dbReference>
<reference evidence="5" key="1">
    <citation type="submission" date="2012-12" db="EMBL/GenBank/DDBJ databases">
        <authorList>
            <person name="Hellsten U."/>
            <person name="Grimwood J."/>
            <person name="Chapman J.A."/>
            <person name="Shapiro H."/>
            <person name="Aerts A."/>
            <person name="Otillar R.P."/>
            <person name="Terry A.Y."/>
            <person name="Boore J.L."/>
            <person name="Simakov O."/>
            <person name="Marletaz F."/>
            <person name="Cho S.-J."/>
            <person name="Edsinger-Gonzales E."/>
            <person name="Havlak P."/>
            <person name="Kuo D.-H."/>
            <person name="Larsson T."/>
            <person name="Lv J."/>
            <person name="Arendt D."/>
            <person name="Savage R."/>
            <person name="Osoegawa K."/>
            <person name="de Jong P."/>
            <person name="Lindberg D.R."/>
            <person name="Seaver E.C."/>
            <person name="Weisblat D.A."/>
            <person name="Putnam N.H."/>
            <person name="Grigoriev I.V."/>
            <person name="Rokhsar D.S."/>
        </authorList>
    </citation>
    <scope>NUCLEOTIDE SEQUENCE</scope>
</reference>
<protein>
    <recommendedName>
        <fullName evidence="6">BACK domain-containing protein</fullName>
    </recommendedName>
</protein>
<reference evidence="4" key="3">
    <citation type="submission" date="2015-06" db="UniProtKB">
        <authorList>
            <consortium name="EnsemblMetazoa"/>
        </authorList>
    </citation>
    <scope>IDENTIFICATION</scope>
</reference>
<reference evidence="3 5" key="2">
    <citation type="journal article" date="2013" name="Nature">
        <title>Insights into bilaterian evolution from three spiralian genomes.</title>
        <authorList>
            <person name="Simakov O."/>
            <person name="Marletaz F."/>
            <person name="Cho S.J."/>
            <person name="Edsinger-Gonzales E."/>
            <person name="Havlak P."/>
            <person name="Hellsten U."/>
            <person name="Kuo D.H."/>
            <person name="Larsson T."/>
            <person name="Lv J."/>
            <person name="Arendt D."/>
            <person name="Savage R."/>
            <person name="Osoegawa K."/>
            <person name="de Jong P."/>
            <person name="Grimwood J."/>
            <person name="Chapman J.A."/>
            <person name="Shapiro H."/>
            <person name="Aerts A."/>
            <person name="Otillar R.P."/>
            <person name="Terry A.Y."/>
            <person name="Boore J.L."/>
            <person name="Grigoriev I.V."/>
            <person name="Lindberg D.R."/>
            <person name="Seaver E.C."/>
            <person name="Weisblat D.A."/>
            <person name="Putnam N.H."/>
            <person name="Rokhsar D.S."/>
        </authorList>
    </citation>
    <scope>NUCLEOTIDE SEQUENCE</scope>
</reference>
<accession>T1EEF1</accession>
<evidence type="ECO:0000313" key="3">
    <source>
        <dbReference type="EMBL" id="ESN92673.1"/>
    </source>
</evidence>
<dbReference type="CTD" id="20194953"/>
<evidence type="ECO:0008006" key="6">
    <source>
        <dbReference type="Google" id="ProtNLM"/>
    </source>
</evidence>
<dbReference type="KEGG" id="hro:HELRODRAFT_108080"/>
<dbReference type="PANTHER" id="PTHR45632">
    <property type="entry name" value="LD33804P"/>
    <property type="match status" value="1"/>
</dbReference>
<proteinExistence type="predicted"/>
<sequence>MEYKTCMVDNCLYVAGGNRYTSLVTNEVYVYKPVPAIWTKCCSMYVPRKDFYFGELDGHLYAVSGRTFITRTPTVEKYIPQKNRWAMLAPLPVDSSRPAGCACNGLLYLSGGLTESGTSNRVWRYNPDLNNWTEMARMLSSRAEHIMTCIGNKVFAIGGSICEYQFFAWNDVMSGEIYDCEANQWTNLLTLKMSVLNKAFFTSDNCIYIIGQELNFRHHFFNTFVQKINLRMYLDKITASGNHDSNTNDAASNAAGNNNNDDGCQVFRCEVNNRLDYCFFGIVNSSKLASE</sequence>
<organism evidence="4 5">
    <name type="scientific">Helobdella robusta</name>
    <name type="common">Californian leech</name>
    <dbReference type="NCBI Taxonomy" id="6412"/>
    <lineage>
        <taxon>Eukaryota</taxon>
        <taxon>Metazoa</taxon>
        <taxon>Spiralia</taxon>
        <taxon>Lophotrochozoa</taxon>
        <taxon>Annelida</taxon>
        <taxon>Clitellata</taxon>
        <taxon>Hirudinea</taxon>
        <taxon>Rhynchobdellida</taxon>
        <taxon>Glossiphoniidae</taxon>
        <taxon>Helobdella</taxon>
    </lineage>
</organism>
<dbReference type="RefSeq" id="XP_009028982.1">
    <property type="nucleotide sequence ID" value="XM_009030734.1"/>
</dbReference>
<dbReference type="EMBL" id="KB097639">
    <property type="protein sequence ID" value="ESN92673.1"/>
    <property type="molecule type" value="Genomic_DNA"/>
</dbReference>
<evidence type="ECO:0000313" key="5">
    <source>
        <dbReference type="Proteomes" id="UP000015101"/>
    </source>
</evidence>
<keyword evidence="1" id="KW-0880">Kelch repeat</keyword>
<evidence type="ECO:0000256" key="1">
    <source>
        <dbReference type="ARBA" id="ARBA00022441"/>
    </source>
</evidence>
<evidence type="ECO:0000313" key="4">
    <source>
        <dbReference type="EnsemblMetazoa" id="HelroP108080"/>
    </source>
</evidence>
<dbReference type="AlphaFoldDB" id="T1EEF1"/>
<dbReference type="Pfam" id="PF01344">
    <property type="entry name" value="Kelch_1"/>
    <property type="match status" value="2"/>
</dbReference>
<keyword evidence="5" id="KW-1185">Reference proteome</keyword>
<dbReference type="InterPro" id="IPR015915">
    <property type="entry name" value="Kelch-typ_b-propeller"/>
</dbReference>
<name>T1EEF1_HELRO</name>
<dbReference type="Gene3D" id="2.120.10.80">
    <property type="entry name" value="Kelch-type beta propeller"/>
    <property type="match status" value="1"/>
</dbReference>
<dbReference type="EMBL" id="AMQM01001808">
    <property type="status" value="NOT_ANNOTATED_CDS"/>
    <property type="molecule type" value="Genomic_DNA"/>
</dbReference>
<dbReference type="SUPFAM" id="SSF117281">
    <property type="entry name" value="Kelch motif"/>
    <property type="match status" value="1"/>
</dbReference>
<evidence type="ECO:0000256" key="2">
    <source>
        <dbReference type="ARBA" id="ARBA00022737"/>
    </source>
</evidence>
<dbReference type="STRING" id="6412.T1EEF1"/>
<dbReference type="PANTHER" id="PTHR45632:SF3">
    <property type="entry name" value="KELCH-LIKE PROTEIN 32"/>
    <property type="match status" value="1"/>
</dbReference>
<dbReference type="eggNOG" id="KOG4441">
    <property type="taxonomic scope" value="Eukaryota"/>
</dbReference>
<dbReference type="HOGENOM" id="CLU_1062747_0_0_1"/>
<dbReference type="EnsemblMetazoa" id="HelroT108080">
    <property type="protein sequence ID" value="HelroP108080"/>
    <property type="gene ID" value="HelroG108080"/>
</dbReference>